<comment type="caution">
    <text evidence="1">The sequence shown here is derived from an EMBL/GenBank/DDBJ whole genome shotgun (WGS) entry which is preliminary data.</text>
</comment>
<evidence type="ECO:0000313" key="2">
    <source>
        <dbReference type="Proteomes" id="UP001497700"/>
    </source>
</evidence>
<protein>
    <submittedName>
        <fullName evidence="1">Uncharacterized protein</fullName>
    </submittedName>
</protein>
<accession>A0ACB9YYP2</accession>
<proteinExistence type="predicted"/>
<organism evidence="1 2">
    <name type="scientific">Hypoxylon rubiginosum</name>
    <dbReference type="NCBI Taxonomy" id="110542"/>
    <lineage>
        <taxon>Eukaryota</taxon>
        <taxon>Fungi</taxon>
        <taxon>Dikarya</taxon>
        <taxon>Ascomycota</taxon>
        <taxon>Pezizomycotina</taxon>
        <taxon>Sordariomycetes</taxon>
        <taxon>Xylariomycetidae</taxon>
        <taxon>Xylariales</taxon>
        <taxon>Hypoxylaceae</taxon>
        <taxon>Hypoxylon</taxon>
    </lineage>
</organism>
<name>A0ACB9YYP2_9PEZI</name>
<gene>
    <name evidence="1" type="ORF">F4820DRAFT_330619</name>
</gene>
<dbReference type="EMBL" id="MU393484">
    <property type="protein sequence ID" value="KAI4864591.1"/>
    <property type="molecule type" value="Genomic_DNA"/>
</dbReference>
<dbReference type="Proteomes" id="UP001497700">
    <property type="component" value="Unassembled WGS sequence"/>
</dbReference>
<sequence>MHLERLSIIALLCAAGESREERRPSISTNILSRSAYELAYCYWHVEVQFNLAWRERRRFEKNQISLYRLTHAVKPVHRGSLAKYNLQVVLWIWSETNERAEHNPHVSECGPSNRLKQSCLMQCLAPASCSTRRKNACTYWGLLGFLRASIVSLSKNLPAHLSVSTPQISASNFALLSEAI</sequence>
<evidence type="ECO:0000313" key="1">
    <source>
        <dbReference type="EMBL" id="KAI4864591.1"/>
    </source>
</evidence>
<keyword evidence="2" id="KW-1185">Reference proteome</keyword>
<reference evidence="1 2" key="1">
    <citation type="journal article" date="2022" name="New Phytol.">
        <title>Ecological generalism drives hyperdiversity of secondary metabolite gene clusters in xylarialean endophytes.</title>
        <authorList>
            <person name="Franco M.E.E."/>
            <person name="Wisecaver J.H."/>
            <person name="Arnold A.E."/>
            <person name="Ju Y.M."/>
            <person name="Slot J.C."/>
            <person name="Ahrendt S."/>
            <person name="Moore L.P."/>
            <person name="Eastman K.E."/>
            <person name="Scott K."/>
            <person name="Konkel Z."/>
            <person name="Mondo S.J."/>
            <person name="Kuo A."/>
            <person name="Hayes R.D."/>
            <person name="Haridas S."/>
            <person name="Andreopoulos B."/>
            <person name="Riley R."/>
            <person name="LaButti K."/>
            <person name="Pangilinan J."/>
            <person name="Lipzen A."/>
            <person name="Amirebrahimi M."/>
            <person name="Yan J."/>
            <person name="Adam C."/>
            <person name="Keymanesh K."/>
            <person name="Ng V."/>
            <person name="Louie K."/>
            <person name="Northen T."/>
            <person name="Drula E."/>
            <person name="Henrissat B."/>
            <person name="Hsieh H.M."/>
            <person name="Youens-Clark K."/>
            <person name="Lutzoni F."/>
            <person name="Miadlikowska J."/>
            <person name="Eastwood D.C."/>
            <person name="Hamelin R.C."/>
            <person name="Grigoriev I.V."/>
            <person name="U'Ren J.M."/>
        </authorList>
    </citation>
    <scope>NUCLEOTIDE SEQUENCE [LARGE SCALE GENOMIC DNA]</scope>
    <source>
        <strain evidence="1 2">CBS 119005</strain>
    </source>
</reference>